<evidence type="ECO:0000313" key="2">
    <source>
        <dbReference type="Proteomes" id="UP000619238"/>
    </source>
</evidence>
<organism evidence="1 2">
    <name type="scientific">Kordia aestuariivivens</name>
    <dbReference type="NCBI Taxonomy" id="2759037"/>
    <lineage>
        <taxon>Bacteria</taxon>
        <taxon>Pseudomonadati</taxon>
        <taxon>Bacteroidota</taxon>
        <taxon>Flavobacteriia</taxon>
        <taxon>Flavobacteriales</taxon>
        <taxon>Flavobacteriaceae</taxon>
        <taxon>Kordia</taxon>
    </lineage>
</organism>
<name>A0ABR7QAI4_9FLAO</name>
<gene>
    <name evidence="1" type="ORF">H2O64_12935</name>
</gene>
<dbReference type="Proteomes" id="UP000619238">
    <property type="component" value="Unassembled WGS sequence"/>
</dbReference>
<comment type="caution">
    <text evidence="1">The sequence shown here is derived from an EMBL/GenBank/DDBJ whole genome shotgun (WGS) entry which is preliminary data.</text>
</comment>
<proteinExistence type="predicted"/>
<accession>A0ABR7QAI4</accession>
<protein>
    <recommendedName>
        <fullName evidence="3">Bacteriocin</fullName>
    </recommendedName>
</protein>
<keyword evidence="2" id="KW-1185">Reference proteome</keyword>
<evidence type="ECO:0000313" key="1">
    <source>
        <dbReference type="EMBL" id="MBC8755575.1"/>
    </source>
</evidence>
<dbReference type="EMBL" id="JACGWS010000007">
    <property type="protein sequence ID" value="MBC8755575.1"/>
    <property type="molecule type" value="Genomic_DNA"/>
</dbReference>
<reference evidence="1 2" key="1">
    <citation type="submission" date="2020-07" db="EMBL/GenBank/DDBJ databases">
        <title>Description of Kordia aestuariivivens sp. nov., isolated from a tidal flat.</title>
        <authorList>
            <person name="Park S."/>
            <person name="Yoon J.-H."/>
        </authorList>
    </citation>
    <scope>NUCLEOTIDE SEQUENCE [LARGE SCALE GENOMIC DNA]</scope>
    <source>
        <strain evidence="1 2">YSTF-M3</strain>
    </source>
</reference>
<dbReference type="RefSeq" id="WP_187562625.1">
    <property type="nucleotide sequence ID" value="NZ_JACGWS010000007.1"/>
</dbReference>
<evidence type="ECO:0008006" key="3">
    <source>
        <dbReference type="Google" id="ProtNLM"/>
    </source>
</evidence>
<sequence length="67" mass="7336">MKKSNVKLNLNKRSVSNLKTDALKGGVTGTTCEFTNKYYRTCYATCDTFAIDCIGSVFICPPTVVTC</sequence>